<proteinExistence type="predicted"/>
<accession>A0AAW9PZY4</accession>
<evidence type="ECO:0000313" key="2">
    <source>
        <dbReference type="Proteomes" id="UP001333818"/>
    </source>
</evidence>
<dbReference type="Proteomes" id="UP001333818">
    <property type="component" value="Unassembled WGS sequence"/>
</dbReference>
<organism evidence="1 2">
    <name type="scientific">Tumidithrix elongata BACA0141</name>
    <dbReference type="NCBI Taxonomy" id="2716417"/>
    <lineage>
        <taxon>Bacteria</taxon>
        <taxon>Bacillati</taxon>
        <taxon>Cyanobacteriota</taxon>
        <taxon>Cyanophyceae</taxon>
        <taxon>Pseudanabaenales</taxon>
        <taxon>Pseudanabaenaceae</taxon>
        <taxon>Tumidithrix</taxon>
        <taxon>Tumidithrix elongata</taxon>
    </lineage>
</organism>
<dbReference type="EMBL" id="JAZBJZ010000057">
    <property type="protein sequence ID" value="MEE3717903.1"/>
    <property type="molecule type" value="Genomic_DNA"/>
</dbReference>
<gene>
    <name evidence="1" type="ORF">V2H45_14270</name>
</gene>
<protein>
    <submittedName>
        <fullName evidence="1">Uncharacterized protein</fullName>
    </submittedName>
</protein>
<comment type="caution">
    <text evidence="1">The sequence shown here is derived from an EMBL/GenBank/DDBJ whole genome shotgun (WGS) entry which is preliminary data.</text>
</comment>
<evidence type="ECO:0000313" key="1">
    <source>
        <dbReference type="EMBL" id="MEE3717903.1"/>
    </source>
</evidence>
<dbReference type="RefSeq" id="WP_330484333.1">
    <property type="nucleotide sequence ID" value="NZ_JAZBJZ010000057.1"/>
</dbReference>
<sequence length="68" mass="8058">MLAKRDRELDFRRVRSLGVTSICHNEQSLLVTVKKISQKLYHLPKFEILAVLEFVEFLGWNKDRLISQ</sequence>
<reference evidence="1" key="1">
    <citation type="submission" date="2024-01" db="EMBL/GenBank/DDBJ databases">
        <title>Bank of Algae and Cyanobacteria of the Azores (BACA) strain genomes.</title>
        <authorList>
            <person name="Luz R."/>
            <person name="Cordeiro R."/>
            <person name="Fonseca A."/>
            <person name="Goncalves V."/>
        </authorList>
    </citation>
    <scope>NUCLEOTIDE SEQUENCE</scope>
    <source>
        <strain evidence="1">BACA0141</strain>
    </source>
</reference>
<keyword evidence="2" id="KW-1185">Reference proteome</keyword>
<name>A0AAW9PZY4_9CYAN</name>
<dbReference type="AlphaFoldDB" id="A0AAW9PZY4"/>